<gene>
    <name evidence="4" type="ORF">LOD99_15696</name>
</gene>
<feature type="region of interest" description="Disordered" evidence="1">
    <location>
        <begin position="1152"/>
        <end position="1174"/>
    </location>
</feature>
<dbReference type="InterPro" id="IPR029071">
    <property type="entry name" value="Ubiquitin-like_domsf"/>
</dbReference>
<dbReference type="Proteomes" id="UP001165289">
    <property type="component" value="Unassembled WGS sequence"/>
</dbReference>
<dbReference type="PROSITE" id="PS50200">
    <property type="entry name" value="RA"/>
    <property type="match status" value="1"/>
</dbReference>
<dbReference type="Pfam" id="PF00788">
    <property type="entry name" value="RA"/>
    <property type="match status" value="1"/>
</dbReference>
<sequence>MMASRERKQSNRLSLSLSLLSPKKKSTTHKKSLYISKPLNSFGPSGESLGIHSDDVILPLRVYCEIFGPSVHYKSVGVSHSTTALFVIQNLIDKMNRVDSREERDCSYTEFCLVETSVLPEYSYFRLLDDATTPLHLYQQHSKRYGNSDTWRLKLIFKSQLKSTANLMLHINRIDLSMIGVAVDCNCLEDTFLSVCFHYPATTTCDKIINKIITEFAYDRQPGDFCLYSPDISSTTSDPLDNDISLEVIQKQSRAEVIELSLRNRYDDIVGENDLNTEGAVYTSESYNNQPEPQYSEQSDETADPWIEHYDSVKGKIYYLNSKSEEIIWVHPTTQQEMYLDSDMPPGWVRGVQTDTGRIYYKNTFDKKIEWSHPLRHLQRIYKHSLQPIGTSLPRPTAPPLLHKPPTRCPPPVPNSARPTLALPPLSGLEHLIREDQTQSLNSSQQNFSDMERASSDALLTEFLAVPSKHKNHTKKNKRLNNLRKLLVNEKYSDDSDNISLGSGHKIKSFFTTNNSRKKNTGSTPPPDVVVKVTPNPSPAGRKKSIVSATGSEKSFLLNELSSLPRNFSASKSRQERDQFSSNPENTDTIIATQDNVTEKYFARSISDVDHSQSAGLALDEAFSLLDNDKSIGGYNGRGKVVEEIYENKNALLDQSERDSINDCFEIIDSSFDEGSGQEMNITTQDYNIIVGENQEVFNPVREDDSSLRVSETNVATKVSLFEQKLNGNKLEEMNALVGDNTNLSKRSDTRDRPESICSSSGSCKSEDTEGRNKNALRTRKGRMSRNTSALNHQELEELNKGIEPQKSCLKHSNSQVEDNVTKKGVTFLSSAVQMIEIERRRASESNLVTDLDTQTIIHKRSVGDWRNMLKTFYDEVDKQGEKGDSSSLVWSPDEGIGLVEEERFINEANKLTVDEQELFNIESDKTEEEVINSLKESLIPTTQYSSSPQRFIDSVSHAPVLPPRPTPDDLATFVTSSPSIPDSTSDNSLPVTPKQTQSDVTLNTSPVLDDDKVDLFSFSKETATTGDNSRVTDSGMFSLEVSTNIEDLSPRQQDNSQSLTQLVFDTLSSTLADTAVQREPFTDIKTQQDLPIINAGDEPVIVSSLVEPITPNAMIPMDVFMPKERPSLQREQLIPRPLLQQQYNIDTSLQDDVTSPIEHPPSPVSTSPIGPSRQLQALPNIRSISPVLVDQLNKPLSGTPFIHGYQYQRKPADKTATLHSGYLALVNQQGEQESKLKMKLIN</sequence>
<dbReference type="AlphaFoldDB" id="A0AAV7KAN8"/>
<feature type="region of interest" description="Disordered" evidence="1">
    <location>
        <begin position="512"/>
        <end position="547"/>
    </location>
</feature>
<dbReference type="SMART" id="SM00456">
    <property type="entry name" value="WW"/>
    <property type="match status" value="2"/>
</dbReference>
<evidence type="ECO:0000259" key="2">
    <source>
        <dbReference type="PROSITE" id="PS50020"/>
    </source>
</evidence>
<dbReference type="Gene3D" id="2.20.70.10">
    <property type="match status" value="2"/>
</dbReference>
<feature type="domain" description="WW" evidence="2">
    <location>
        <begin position="300"/>
        <end position="334"/>
    </location>
</feature>
<feature type="region of interest" description="Disordered" evidence="1">
    <location>
        <begin position="568"/>
        <end position="588"/>
    </location>
</feature>
<keyword evidence="5" id="KW-1185">Reference proteome</keyword>
<dbReference type="SUPFAM" id="SSF51045">
    <property type="entry name" value="WW domain"/>
    <property type="match status" value="1"/>
</dbReference>
<feature type="compositionally biased region" description="Basic residues" evidence="1">
    <location>
        <begin position="775"/>
        <end position="784"/>
    </location>
</feature>
<feature type="domain" description="Ras-associating" evidence="3">
    <location>
        <begin position="60"/>
        <end position="176"/>
    </location>
</feature>
<feature type="region of interest" description="Disordered" evidence="1">
    <location>
        <begin position="742"/>
        <end position="787"/>
    </location>
</feature>
<dbReference type="Gene3D" id="3.10.20.90">
    <property type="entry name" value="Phosphatidylinositol 3-kinase Catalytic Subunit, Chain A, domain 1"/>
    <property type="match status" value="1"/>
</dbReference>
<proteinExistence type="predicted"/>
<dbReference type="InterPro" id="IPR036020">
    <property type="entry name" value="WW_dom_sf"/>
</dbReference>
<protein>
    <submittedName>
        <fullName evidence="4">Uncharacterized protein</fullName>
    </submittedName>
</protein>
<dbReference type="SUPFAM" id="SSF54236">
    <property type="entry name" value="Ubiquitin-like"/>
    <property type="match status" value="1"/>
</dbReference>
<dbReference type="InterPro" id="IPR000159">
    <property type="entry name" value="RA_dom"/>
</dbReference>
<feature type="domain" description="WW" evidence="2">
    <location>
        <begin position="342"/>
        <end position="376"/>
    </location>
</feature>
<dbReference type="EMBL" id="JAKMXF010000110">
    <property type="protein sequence ID" value="KAI6657980.1"/>
    <property type="molecule type" value="Genomic_DNA"/>
</dbReference>
<feature type="compositionally biased region" description="Polar residues" evidence="1">
    <location>
        <begin position="990"/>
        <end position="1006"/>
    </location>
</feature>
<comment type="caution">
    <text evidence="4">The sequence shown here is derived from an EMBL/GenBank/DDBJ whole genome shotgun (WGS) entry which is preliminary data.</text>
</comment>
<organism evidence="4 5">
    <name type="scientific">Oopsacas minuta</name>
    <dbReference type="NCBI Taxonomy" id="111878"/>
    <lineage>
        <taxon>Eukaryota</taxon>
        <taxon>Metazoa</taxon>
        <taxon>Porifera</taxon>
        <taxon>Hexactinellida</taxon>
        <taxon>Hexasterophora</taxon>
        <taxon>Lyssacinosida</taxon>
        <taxon>Leucopsacidae</taxon>
        <taxon>Oopsacas</taxon>
    </lineage>
</organism>
<reference evidence="4 5" key="1">
    <citation type="journal article" date="2023" name="BMC Biol.">
        <title>The compact genome of the sponge Oopsacas minuta (Hexactinellida) is lacking key metazoan core genes.</title>
        <authorList>
            <person name="Santini S."/>
            <person name="Schenkelaars Q."/>
            <person name="Jourda C."/>
            <person name="Duchesne M."/>
            <person name="Belahbib H."/>
            <person name="Rocher C."/>
            <person name="Selva M."/>
            <person name="Riesgo A."/>
            <person name="Vervoort M."/>
            <person name="Leys S.P."/>
            <person name="Kodjabachian L."/>
            <person name="Le Bivic A."/>
            <person name="Borchiellini C."/>
            <person name="Claverie J.M."/>
            <person name="Renard E."/>
        </authorList>
    </citation>
    <scope>NUCLEOTIDE SEQUENCE [LARGE SCALE GENOMIC DNA]</scope>
    <source>
        <strain evidence="4">SPO-2</strain>
    </source>
</reference>
<dbReference type="CDD" id="cd00201">
    <property type="entry name" value="WW"/>
    <property type="match status" value="2"/>
</dbReference>
<feature type="compositionally biased region" description="Polar residues" evidence="1">
    <location>
        <begin position="1165"/>
        <end position="1174"/>
    </location>
</feature>
<evidence type="ECO:0000313" key="4">
    <source>
        <dbReference type="EMBL" id="KAI6657980.1"/>
    </source>
</evidence>
<dbReference type="CDD" id="cd17043">
    <property type="entry name" value="RA"/>
    <property type="match status" value="1"/>
</dbReference>
<feature type="compositionally biased region" description="Basic and acidic residues" evidence="1">
    <location>
        <begin position="746"/>
        <end position="755"/>
    </location>
</feature>
<evidence type="ECO:0000313" key="5">
    <source>
        <dbReference type="Proteomes" id="UP001165289"/>
    </source>
</evidence>
<dbReference type="PROSITE" id="PS50020">
    <property type="entry name" value="WW_DOMAIN_2"/>
    <property type="match status" value="2"/>
</dbReference>
<feature type="region of interest" description="Disordered" evidence="1">
    <location>
        <begin position="975"/>
        <end position="1006"/>
    </location>
</feature>
<evidence type="ECO:0000256" key="1">
    <source>
        <dbReference type="SAM" id="MobiDB-lite"/>
    </source>
</evidence>
<dbReference type="InterPro" id="IPR001202">
    <property type="entry name" value="WW_dom"/>
</dbReference>
<evidence type="ECO:0000259" key="3">
    <source>
        <dbReference type="PROSITE" id="PS50200"/>
    </source>
</evidence>
<dbReference type="GO" id="GO:0007165">
    <property type="term" value="P:signal transduction"/>
    <property type="evidence" value="ECO:0007669"/>
    <property type="project" value="InterPro"/>
</dbReference>
<accession>A0AAV7KAN8</accession>
<feature type="compositionally biased region" description="Low complexity" evidence="1">
    <location>
        <begin position="976"/>
        <end position="989"/>
    </location>
</feature>
<name>A0AAV7KAN8_9METZ</name>